<evidence type="ECO:0000259" key="4">
    <source>
        <dbReference type="PROSITE" id="PS01124"/>
    </source>
</evidence>
<dbReference type="Pfam" id="PF12833">
    <property type="entry name" value="HTH_18"/>
    <property type="match status" value="1"/>
</dbReference>
<proteinExistence type="predicted"/>
<evidence type="ECO:0000256" key="3">
    <source>
        <dbReference type="ARBA" id="ARBA00023163"/>
    </source>
</evidence>
<accession>A0A1Q9B3E7</accession>
<keyword evidence="3" id="KW-0804">Transcription</keyword>
<dbReference type="GO" id="GO:0003700">
    <property type="term" value="F:DNA-binding transcription factor activity"/>
    <property type="evidence" value="ECO:0007669"/>
    <property type="project" value="InterPro"/>
</dbReference>
<protein>
    <recommendedName>
        <fullName evidence="4">HTH araC/xylS-type domain-containing protein</fullName>
    </recommendedName>
</protein>
<dbReference type="PANTHER" id="PTHR46796:SF14">
    <property type="entry name" value="TRANSCRIPTIONAL REGULATORY PROTEIN"/>
    <property type="match status" value="1"/>
</dbReference>
<dbReference type="InterPro" id="IPR050204">
    <property type="entry name" value="AraC_XylS_family_regulators"/>
</dbReference>
<dbReference type="PROSITE" id="PS01124">
    <property type="entry name" value="HTH_ARAC_FAMILY_2"/>
    <property type="match status" value="1"/>
</dbReference>
<dbReference type="GO" id="GO:0043565">
    <property type="term" value="F:sequence-specific DNA binding"/>
    <property type="evidence" value="ECO:0007669"/>
    <property type="project" value="InterPro"/>
</dbReference>
<reference evidence="5 6" key="1">
    <citation type="submission" date="2016-09" db="EMBL/GenBank/DDBJ databases">
        <title>Rhizobium sp. nov., a novel species isolated from the rice rhizosphere.</title>
        <authorList>
            <person name="Zhao J."/>
            <person name="Zhang X."/>
        </authorList>
    </citation>
    <scope>NUCLEOTIDE SEQUENCE [LARGE SCALE GENOMIC DNA]</scope>
    <source>
        <strain evidence="5 6">1.7048</strain>
    </source>
</reference>
<keyword evidence="6" id="KW-1185">Reference proteome</keyword>
<dbReference type="SMART" id="SM00342">
    <property type="entry name" value="HTH_ARAC"/>
    <property type="match status" value="1"/>
</dbReference>
<sequence length="262" mass="29218">MRHDGGALERTPPSRPADSVHVITQLSDFPFHRLWREGRLVFEGGHGKGTLAITDLHDAWQCHHLSPFDNIRFDIPLAQLRSFAEEIGRPNLTRLEPVASAQDPVTLGLAQALLPSLERPEEASPLFLEQVVLALLTHLAQTYGGLPAAAQGKGTLAAWQQKRATEFLVAHLATPFSVAELAEACGLSRNHFIKAFKDTFERTPYRWLTDYRLTRARELLLTETPIAEIAVICGFSDQSHMTRVFSGAMGLSPGQWRRQRRA</sequence>
<dbReference type="Proteomes" id="UP000186364">
    <property type="component" value="Unassembled WGS sequence"/>
</dbReference>
<dbReference type="SUPFAM" id="SSF46689">
    <property type="entry name" value="Homeodomain-like"/>
    <property type="match status" value="2"/>
</dbReference>
<dbReference type="AlphaFoldDB" id="A0A1Q9B3E7"/>
<comment type="caution">
    <text evidence="5">The sequence shown here is derived from an EMBL/GenBank/DDBJ whole genome shotgun (WGS) entry which is preliminary data.</text>
</comment>
<evidence type="ECO:0000313" key="5">
    <source>
        <dbReference type="EMBL" id="OLP62584.1"/>
    </source>
</evidence>
<keyword evidence="2" id="KW-0238">DNA-binding</keyword>
<dbReference type="Gene3D" id="1.10.10.60">
    <property type="entry name" value="Homeodomain-like"/>
    <property type="match status" value="2"/>
</dbReference>
<organism evidence="5 6">
    <name type="scientific">Xaviernesmea oryzae</name>
    <dbReference type="NCBI Taxonomy" id="464029"/>
    <lineage>
        <taxon>Bacteria</taxon>
        <taxon>Pseudomonadati</taxon>
        <taxon>Pseudomonadota</taxon>
        <taxon>Alphaproteobacteria</taxon>
        <taxon>Hyphomicrobiales</taxon>
        <taxon>Rhizobiaceae</taxon>
        <taxon>Rhizobium/Agrobacterium group</taxon>
        <taxon>Xaviernesmea</taxon>
    </lineage>
</organism>
<name>A0A1Q9B3E7_9HYPH</name>
<keyword evidence="1" id="KW-0805">Transcription regulation</keyword>
<gene>
    <name evidence="5" type="ORF">BJF93_01700</name>
</gene>
<evidence type="ECO:0000313" key="6">
    <source>
        <dbReference type="Proteomes" id="UP000186364"/>
    </source>
</evidence>
<dbReference type="InterPro" id="IPR009057">
    <property type="entry name" value="Homeodomain-like_sf"/>
</dbReference>
<dbReference type="InterPro" id="IPR018060">
    <property type="entry name" value="HTH_AraC"/>
</dbReference>
<dbReference type="EMBL" id="MKIP01000024">
    <property type="protein sequence ID" value="OLP62584.1"/>
    <property type="molecule type" value="Genomic_DNA"/>
</dbReference>
<feature type="domain" description="HTH araC/xylS-type" evidence="4">
    <location>
        <begin position="162"/>
        <end position="259"/>
    </location>
</feature>
<evidence type="ECO:0000256" key="1">
    <source>
        <dbReference type="ARBA" id="ARBA00023015"/>
    </source>
</evidence>
<dbReference type="PANTHER" id="PTHR46796">
    <property type="entry name" value="HTH-TYPE TRANSCRIPTIONAL ACTIVATOR RHAS-RELATED"/>
    <property type="match status" value="1"/>
</dbReference>
<evidence type="ECO:0000256" key="2">
    <source>
        <dbReference type="ARBA" id="ARBA00023125"/>
    </source>
</evidence>